<feature type="compositionally biased region" description="Low complexity" evidence="1">
    <location>
        <begin position="156"/>
        <end position="169"/>
    </location>
</feature>
<evidence type="ECO:0000256" key="1">
    <source>
        <dbReference type="SAM" id="MobiDB-lite"/>
    </source>
</evidence>
<dbReference type="Proteomes" id="UP001211065">
    <property type="component" value="Unassembled WGS sequence"/>
</dbReference>
<dbReference type="AlphaFoldDB" id="A0AAD5TY25"/>
<proteinExistence type="predicted"/>
<feature type="non-terminal residue" evidence="2">
    <location>
        <position position="317"/>
    </location>
</feature>
<evidence type="ECO:0000313" key="2">
    <source>
        <dbReference type="EMBL" id="KAJ3202345.1"/>
    </source>
</evidence>
<gene>
    <name evidence="2" type="ORF">HK099_001884</name>
</gene>
<name>A0AAD5TY25_9FUNG</name>
<organism evidence="2 3">
    <name type="scientific">Clydaea vesicula</name>
    <dbReference type="NCBI Taxonomy" id="447962"/>
    <lineage>
        <taxon>Eukaryota</taxon>
        <taxon>Fungi</taxon>
        <taxon>Fungi incertae sedis</taxon>
        <taxon>Chytridiomycota</taxon>
        <taxon>Chytridiomycota incertae sedis</taxon>
        <taxon>Chytridiomycetes</taxon>
        <taxon>Lobulomycetales</taxon>
        <taxon>Lobulomycetaceae</taxon>
        <taxon>Clydaea</taxon>
    </lineage>
</organism>
<feature type="region of interest" description="Disordered" evidence="1">
    <location>
        <begin position="156"/>
        <end position="179"/>
    </location>
</feature>
<accession>A0AAD5TY25</accession>
<dbReference type="EMBL" id="JADGJW010001585">
    <property type="protein sequence ID" value="KAJ3202345.1"/>
    <property type="molecule type" value="Genomic_DNA"/>
</dbReference>
<evidence type="ECO:0000313" key="3">
    <source>
        <dbReference type="Proteomes" id="UP001211065"/>
    </source>
</evidence>
<protein>
    <submittedName>
        <fullName evidence="2">Uncharacterized protein</fullName>
    </submittedName>
</protein>
<reference evidence="2" key="1">
    <citation type="submission" date="2020-05" db="EMBL/GenBank/DDBJ databases">
        <title>Phylogenomic resolution of chytrid fungi.</title>
        <authorList>
            <person name="Stajich J.E."/>
            <person name="Amses K."/>
            <person name="Simmons R."/>
            <person name="Seto K."/>
            <person name="Myers J."/>
            <person name="Bonds A."/>
            <person name="Quandt C.A."/>
            <person name="Barry K."/>
            <person name="Liu P."/>
            <person name="Grigoriev I."/>
            <person name="Longcore J.E."/>
            <person name="James T.Y."/>
        </authorList>
    </citation>
    <scope>NUCLEOTIDE SEQUENCE</scope>
    <source>
        <strain evidence="2">JEL0476</strain>
    </source>
</reference>
<sequence>MMNDERDDFLPSSTEFFDHYLNFDWSSEQIEFLKKVGNEFFYEQDYFLPNISNQAEIRKILSLKTLSKIKDSSNTEKLPFHLEPSNFEIYLNQFIETNFSEIQIEQLKESNSVGSLYCTAEKEKLLSLKRSSNDSKEDENSSFNLKKIKIDNNCLDMENNNSNNNTNETKNIEDGKDSKDSLISKTKMNAMESLNCGTFTKSYPNYTKKSLAIQQLNEKRSELKLNLNSRRKLFQLQLKKMKLSKYNNTSLNDCFYQQQEEDMEYTKNNNNNNSAAAALEEEENLDFEVDDFACFNFCENDLNLNINQIEILNQRYI</sequence>
<keyword evidence="3" id="KW-1185">Reference proteome</keyword>
<feature type="compositionally biased region" description="Basic and acidic residues" evidence="1">
    <location>
        <begin position="170"/>
        <end position="179"/>
    </location>
</feature>
<comment type="caution">
    <text evidence="2">The sequence shown here is derived from an EMBL/GenBank/DDBJ whole genome shotgun (WGS) entry which is preliminary data.</text>
</comment>